<dbReference type="Proteomes" id="UP000246005">
    <property type="component" value="Unassembled WGS sequence"/>
</dbReference>
<evidence type="ECO:0000313" key="2">
    <source>
        <dbReference type="EMBL" id="PWK81931.1"/>
    </source>
</evidence>
<sequence>MDEIRLSASTAGDGLSPSTSAAIKNAHEKLEEEPEHNPKYSVDLSDAKGVVVGDNASQTNNFG</sequence>
<dbReference type="EMBL" id="QLTT01000010">
    <property type="protein sequence ID" value="RAS61101.1"/>
    <property type="molecule type" value="Genomic_DNA"/>
</dbReference>
<evidence type="ECO:0000313" key="5">
    <source>
        <dbReference type="Proteomes" id="UP000248714"/>
    </source>
</evidence>
<dbReference type="RefSeq" id="WP_109640924.1">
    <property type="nucleotide sequence ID" value="NZ_QGHB01000015.1"/>
</dbReference>
<comment type="caution">
    <text evidence="2">The sequence shown here is derived from an EMBL/GenBank/DDBJ whole genome shotgun (WGS) entry which is preliminary data.</text>
</comment>
<dbReference type="Proteomes" id="UP000248714">
    <property type="component" value="Unassembled WGS sequence"/>
</dbReference>
<evidence type="ECO:0000313" key="4">
    <source>
        <dbReference type="Proteomes" id="UP000246005"/>
    </source>
</evidence>
<dbReference type="EMBL" id="QGHB01000015">
    <property type="protein sequence ID" value="PWK81931.1"/>
    <property type="molecule type" value="Genomic_DNA"/>
</dbReference>
<keyword evidence="5" id="KW-1185">Reference proteome</keyword>
<feature type="region of interest" description="Disordered" evidence="1">
    <location>
        <begin position="1"/>
        <end position="63"/>
    </location>
</feature>
<dbReference type="AlphaFoldDB" id="A0A316HPE3"/>
<reference evidence="2 4" key="1">
    <citation type="submission" date="2018-05" db="EMBL/GenBank/DDBJ databases">
        <title>Genomic Encyclopedia of Type Strains, Phase IV (KMG-IV): sequencing the most valuable type-strain genomes for metagenomic binning, comparative biology and taxonomic classification.</title>
        <authorList>
            <person name="Goeker M."/>
        </authorList>
    </citation>
    <scope>NUCLEOTIDE SEQUENCE [LARGE SCALE GENOMIC DNA]</scope>
    <source>
        <strain evidence="3 5">DSM 45479</strain>
        <strain evidence="2 4">DSM 45480</strain>
    </source>
</reference>
<feature type="compositionally biased region" description="Basic and acidic residues" evidence="1">
    <location>
        <begin position="25"/>
        <end position="38"/>
    </location>
</feature>
<accession>A0A316HPE3</accession>
<protein>
    <submittedName>
        <fullName evidence="2">Uncharacterized protein</fullName>
    </submittedName>
</protein>
<evidence type="ECO:0000313" key="3">
    <source>
        <dbReference type="EMBL" id="RAS61101.1"/>
    </source>
</evidence>
<name>A0A316HPE3_9PSEU</name>
<gene>
    <name evidence="3" type="ORF">C8D87_11049</name>
    <name evidence="2" type="ORF">C8D88_11547</name>
</gene>
<proteinExistence type="predicted"/>
<evidence type="ECO:0000256" key="1">
    <source>
        <dbReference type="SAM" id="MobiDB-lite"/>
    </source>
</evidence>
<organism evidence="2 4">
    <name type="scientific">Lentzea atacamensis</name>
    <dbReference type="NCBI Taxonomy" id="531938"/>
    <lineage>
        <taxon>Bacteria</taxon>
        <taxon>Bacillati</taxon>
        <taxon>Actinomycetota</taxon>
        <taxon>Actinomycetes</taxon>
        <taxon>Pseudonocardiales</taxon>
        <taxon>Pseudonocardiaceae</taxon>
        <taxon>Lentzea</taxon>
    </lineage>
</organism>